<gene>
    <name evidence="2" type="ORF">C0Q70_03108</name>
</gene>
<accession>A0A2T7PRU0</accession>
<keyword evidence="3" id="KW-1185">Reference proteome</keyword>
<proteinExistence type="predicted"/>
<dbReference type="AlphaFoldDB" id="A0A2T7PRU0"/>
<reference evidence="2 3" key="1">
    <citation type="submission" date="2018-04" db="EMBL/GenBank/DDBJ databases">
        <title>The genome of golden apple snail Pomacea canaliculata provides insight into stress tolerance and invasive adaptation.</title>
        <authorList>
            <person name="Liu C."/>
            <person name="Liu B."/>
            <person name="Ren Y."/>
            <person name="Zhang Y."/>
            <person name="Wang H."/>
            <person name="Li S."/>
            <person name="Jiang F."/>
            <person name="Yin L."/>
            <person name="Zhang G."/>
            <person name="Qian W."/>
            <person name="Fan W."/>
        </authorList>
    </citation>
    <scope>NUCLEOTIDE SEQUENCE [LARGE SCALE GENOMIC DNA]</scope>
    <source>
        <strain evidence="2">SZHN2017</strain>
        <tissue evidence="2">Muscle</tissue>
    </source>
</reference>
<evidence type="ECO:0000256" key="1">
    <source>
        <dbReference type="SAM" id="MobiDB-lite"/>
    </source>
</evidence>
<comment type="caution">
    <text evidence="2">The sequence shown here is derived from an EMBL/GenBank/DDBJ whole genome shotgun (WGS) entry which is preliminary data.</text>
</comment>
<name>A0A2T7PRU0_POMCA</name>
<feature type="compositionally biased region" description="Polar residues" evidence="1">
    <location>
        <begin position="128"/>
        <end position="145"/>
    </location>
</feature>
<organism evidence="2 3">
    <name type="scientific">Pomacea canaliculata</name>
    <name type="common">Golden apple snail</name>
    <dbReference type="NCBI Taxonomy" id="400727"/>
    <lineage>
        <taxon>Eukaryota</taxon>
        <taxon>Metazoa</taxon>
        <taxon>Spiralia</taxon>
        <taxon>Lophotrochozoa</taxon>
        <taxon>Mollusca</taxon>
        <taxon>Gastropoda</taxon>
        <taxon>Caenogastropoda</taxon>
        <taxon>Architaenioglossa</taxon>
        <taxon>Ampullarioidea</taxon>
        <taxon>Ampullariidae</taxon>
        <taxon>Pomacea</taxon>
    </lineage>
</organism>
<protein>
    <submittedName>
        <fullName evidence="2">Uncharacterized protein</fullName>
    </submittedName>
</protein>
<dbReference type="Proteomes" id="UP000245119">
    <property type="component" value="Linkage Group LG2"/>
</dbReference>
<feature type="region of interest" description="Disordered" evidence="1">
    <location>
        <begin position="127"/>
        <end position="157"/>
    </location>
</feature>
<evidence type="ECO:0000313" key="3">
    <source>
        <dbReference type="Proteomes" id="UP000245119"/>
    </source>
</evidence>
<evidence type="ECO:0000313" key="2">
    <source>
        <dbReference type="EMBL" id="PVD36135.1"/>
    </source>
</evidence>
<dbReference type="EMBL" id="PZQS01000002">
    <property type="protein sequence ID" value="PVD36135.1"/>
    <property type="molecule type" value="Genomic_DNA"/>
</dbReference>
<sequence>MQHGASRTNMTHNNQRMTREINVTNTVSQLKTEDATREDKKKHTIINVSLEENSRGKSPCKEFKAWGAIGQKKAKRRSTSCGHREHQRGINGDCSYGDLHAVETAGLHLRHCSTAGQVGDAEGATIAHGTSSSERNNTSPISKQKQPNDHRVGCSQSRTDCPRTCLRCEPTPSVLIQLTLCSLLFCAPFAVSSNVVVGVYIQNRESPQALEFFNRTLDVMLRVVKKMLPNKTFIVEKIFESCSSVDTLDEFINMNERQTNPVDVFIEMVRYFNWEHVTIVTATESSAEWSELGDMLEWSAEGYGGEDD</sequence>